<organism evidence="2 3">
    <name type="scientific">Virgibacillus salinus</name>
    <dbReference type="NCBI Taxonomy" id="553311"/>
    <lineage>
        <taxon>Bacteria</taxon>
        <taxon>Bacillati</taxon>
        <taxon>Bacillota</taxon>
        <taxon>Bacilli</taxon>
        <taxon>Bacillales</taxon>
        <taxon>Bacillaceae</taxon>
        <taxon>Virgibacillus</taxon>
    </lineage>
</organism>
<accession>A0A1H0XNK5</accession>
<dbReference type="RefSeq" id="WP_092490965.1">
    <property type="nucleotide sequence ID" value="NZ_FNKD01000001.1"/>
</dbReference>
<dbReference type="InterPro" id="IPR029063">
    <property type="entry name" value="SAM-dependent_MTases_sf"/>
</dbReference>
<dbReference type="Gene3D" id="3.40.50.150">
    <property type="entry name" value="Vaccinia Virus protein VP39"/>
    <property type="match status" value="1"/>
</dbReference>
<dbReference type="EMBL" id="FNKD01000001">
    <property type="protein sequence ID" value="SDQ04401.1"/>
    <property type="molecule type" value="Genomic_DNA"/>
</dbReference>
<dbReference type="GO" id="GO:0008168">
    <property type="term" value="F:methyltransferase activity"/>
    <property type="evidence" value="ECO:0007669"/>
    <property type="project" value="UniProtKB-KW"/>
</dbReference>
<dbReference type="Proteomes" id="UP000199444">
    <property type="component" value="Unassembled WGS sequence"/>
</dbReference>
<name>A0A1H0XNK5_9BACI</name>
<feature type="domain" description="Methyltransferase small" evidence="1">
    <location>
        <begin position="20"/>
        <end position="146"/>
    </location>
</feature>
<proteinExistence type="predicted"/>
<keyword evidence="3" id="KW-1185">Reference proteome</keyword>
<evidence type="ECO:0000259" key="1">
    <source>
        <dbReference type="Pfam" id="PF05175"/>
    </source>
</evidence>
<dbReference type="AlphaFoldDB" id="A0A1H0XNK5"/>
<dbReference type="CDD" id="cd02440">
    <property type="entry name" value="AdoMet_MTases"/>
    <property type="match status" value="1"/>
</dbReference>
<dbReference type="InterPro" id="IPR050210">
    <property type="entry name" value="tRNA_Adenine-N(6)_MTase"/>
</dbReference>
<dbReference type="SUPFAM" id="SSF53335">
    <property type="entry name" value="S-adenosyl-L-methionine-dependent methyltransferases"/>
    <property type="match status" value="1"/>
</dbReference>
<dbReference type="InterPro" id="IPR007848">
    <property type="entry name" value="Small_mtfrase_dom"/>
</dbReference>
<protein>
    <submittedName>
        <fullName evidence="2">tRNA1(Val) A37 N6-methylase TrmN6</fullName>
    </submittedName>
</protein>
<reference evidence="2 3" key="1">
    <citation type="submission" date="2016-10" db="EMBL/GenBank/DDBJ databases">
        <authorList>
            <person name="de Groot N.N."/>
        </authorList>
    </citation>
    <scope>NUCLEOTIDE SEQUENCE [LARGE SCALE GENOMIC DNA]</scope>
    <source>
        <strain evidence="2 3">CGMCC 1.10449</strain>
    </source>
</reference>
<evidence type="ECO:0000313" key="3">
    <source>
        <dbReference type="Proteomes" id="UP000199444"/>
    </source>
</evidence>
<keyword evidence="2" id="KW-0808">Transferase</keyword>
<dbReference type="PANTHER" id="PTHR47739:SF1">
    <property type="entry name" value="TRNA1(VAL) (ADENINE(37)-N6)-METHYLTRANSFERASE"/>
    <property type="match status" value="1"/>
</dbReference>
<dbReference type="PANTHER" id="PTHR47739">
    <property type="entry name" value="TRNA1(VAL) (ADENINE(37)-N6)-METHYLTRANSFERASE"/>
    <property type="match status" value="1"/>
</dbReference>
<gene>
    <name evidence="2" type="ORF">SAMN05216231_0047</name>
</gene>
<dbReference type="GO" id="GO:0032259">
    <property type="term" value="P:methylation"/>
    <property type="evidence" value="ECO:0007669"/>
    <property type="project" value="UniProtKB-KW"/>
</dbReference>
<evidence type="ECO:0000313" key="2">
    <source>
        <dbReference type="EMBL" id="SDQ04401.1"/>
    </source>
</evidence>
<sequence>MVPLYDDERHDYLLANEKMHIIQSPTVFSFSLDAVLLAHFAYVPIKKGNILDLCTGNGVIPLLLSQRTNASIIGVEIQERIIDMAMRNVTLNELGEQISMVQGDLKEMQAELGHSKFDVVTCNPPYFRTPEKTEHNKNEFLTIARHEVYCTLEDVVKACKLHVRPGGKVAMVHRPGRLVDIIALFRKYRLEPKRIQFVYPKQGRDANMLLIEGTRDGKADLTILPPLFIYHDDNTYTKEAEDIIYGRQ</sequence>
<keyword evidence="2" id="KW-0489">Methyltransferase</keyword>
<dbReference type="STRING" id="553311.SAMN05216231_0047"/>
<dbReference type="Pfam" id="PF05175">
    <property type="entry name" value="MTS"/>
    <property type="match status" value="1"/>
</dbReference>